<evidence type="ECO:0000313" key="4">
    <source>
        <dbReference type="Proteomes" id="UP001460270"/>
    </source>
</evidence>
<feature type="compositionally biased region" description="Polar residues" evidence="1">
    <location>
        <begin position="315"/>
        <end position="325"/>
    </location>
</feature>
<feature type="region of interest" description="Disordered" evidence="1">
    <location>
        <begin position="301"/>
        <end position="348"/>
    </location>
</feature>
<feature type="compositionally biased region" description="Basic and acidic residues" evidence="1">
    <location>
        <begin position="184"/>
        <end position="200"/>
    </location>
</feature>
<sequence>MAAVIQNPLKALGDQFYKEAIEQCRSYNARLCAERSVRLPFLDSQTGVAQNNCYIWMERHHRSPGVGSGQMYTYPARCWRKKRRLHNSTDPHLGIYGLHLDAGGLMSKDSLPTQSTHLRLCCEERAWSGGTTLKTMRRVCWRFRGFWRQMQLKMLLTTMKTLKWTLPKGDTEEKEGQGRGSGRRRADYDDDKPYVCDSRYKPRQNSKSTPTVCTKRYRNRTGLSYHYTNSHMAEEERPGERSTVVPRAPSIPQNDRQRRPKSQTGANIPNNYCTKCHGSKKTGKSGSPCTACQRIADCGEEKEDGPFIGAEELFGTTSESDTSTFHGFEDEDLEEPSANSNGISSRHR</sequence>
<keyword evidence="4" id="KW-1185">Reference proteome</keyword>
<dbReference type="InterPro" id="IPR051580">
    <property type="entry name" value="ZnF-Chromatin_assoc"/>
</dbReference>
<dbReference type="GO" id="GO:0005634">
    <property type="term" value="C:nucleus"/>
    <property type="evidence" value="ECO:0007669"/>
    <property type="project" value="TreeGrafter"/>
</dbReference>
<dbReference type="PANTHER" id="PTHR23057">
    <property type="entry name" value="JUXTAPOSED WITH ANOTHER ZINC FINGER PROTEIN 1"/>
    <property type="match status" value="1"/>
</dbReference>
<dbReference type="Pfam" id="PF14051">
    <property type="entry name" value="DPF1-3_N"/>
    <property type="match status" value="1"/>
</dbReference>
<organism evidence="3 4">
    <name type="scientific">Mugilogobius chulae</name>
    <name type="common">yellowstripe goby</name>
    <dbReference type="NCBI Taxonomy" id="88201"/>
    <lineage>
        <taxon>Eukaryota</taxon>
        <taxon>Metazoa</taxon>
        <taxon>Chordata</taxon>
        <taxon>Craniata</taxon>
        <taxon>Vertebrata</taxon>
        <taxon>Euteleostomi</taxon>
        <taxon>Actinopterygii</taxon>
        <taxon>Neopterygii</taxon>
        <taxon>Teleostei</taxon>
        <taxon>Neoteleostei</taxon>
        <taxon>Acanthomorphata</taxon>
        <taxon>Gobiaria</taxon>
        <taxon>Gobiiformes</taxon>
        <taxon>Gobioidei</taxon>
        <taxon>Gobiidae</taxon>
        <taxon>Gobionellinae</taxon>
        <taxon>Mugilogobius</taxon>
    </lineage>
</organism>
<evidence type="ECO:0000259" key="2">
    <source>
        <dbReference type="Pfam" id="PF14051"/>
    </source>
</evidence>
<dbReference type="Proteomes" id="UP001460270">
    <property type="component" value="Unassembled WGS sequence"/>
</dbReference>
<dbReference type="EMBL" id="JBBPFD010000012">
    <property type="protein sequence ID" value="KAK7904951.1"/>
    <property type="molecule type" value="Genomic_DNA"/>
</dbReference>
<dbReference type="PANTHER" id="PTHR23057:SF5">
    <property type="entry name" value="ZINC FINGER PROTEIN UBI-D4"/>
    <property type="match status" value="1"/>
</dbReference>
<comment type="caution">
    <text evidence="3">The sequence shown here is derived from an EMBL/GenBank/DDBJ whole genome shotgun (WGS) entry which is preliminary data.</text>
</comment>
<feature type="compositionally biased region" description="Polar residues" evidence="1">
    <location>
        <begin position="203"/>
        <end position="212"/>
    </location>
</feature>
<feature type="compositionally biased region" description="Polar residues" evidence="1">
    <location>
        <begin position="262"/>
        <end position="273"/>
    </location>
</feature>
<gene>
    <name evidence="3" type="ORF">WMY93_017558</name>
</gene>
<evidence type="ECO:0000256" key="1">
    <source>
        <dbReference type="SAM" id="MobiDB-lite"/>
    </source>
</evidence>
<dbReference type="InterPro" id="IPR025750">
    <property type="entry name" value="DPF1-3_N"/>
</dbReference>
<reference evidence="4" key="1">
    <citation type="submission" date="2024-04" db="EMBL/GenBank/DDBJ databases">
        <title>Salinicola lusitanus LLJ914,a marine bacterium isolated from the Okinawa Trough.</title>
        <authorList>
            <person name="Li J."/>
        </authorList>
    </citation>
    <scope>NUCLEOTIDE SEQUENCE [LARGE SCALE GENOMIC DNA]</scope>
</reference>
<name>A0AAW0NP46_9GOBI</name>
<feature type="domain" description="DPF1-3 N-terminal" evidence="2">
    <location>
        <begin position="14"/>
        <end position="84"/>
    </location>
</feature>
<feature type="compositionally biased region" description="Polar residues" evidence="1">
    <location>
        <begin position="337"/>
        <end position="348"/>
    </location>
</feature>
<dbReference type="AlphaFoldDB" id="A0AAW0NP46"/>
<feature type="region of interest" description="Disordered" evidence="1">
    <location>
        <begin position="167"/>
        <end position="213"/>
    </location>
</feature>
<proteinExistence type="predicted"/>
<evidence type="ECO:0000313" key="3">
    <source>
        <dbReference type="EMBL" id="KAK7904951.1"/>
    </source>
</evidence>
<accession>A0AAW0NP46</accession>
<protein>
    <recommendedName>
        <fullName evidence="2">DPF1-3 N-terminal domain-containing protein</fullName>
    </recommendedName>
</protein>
<feature type="region of interest" description="Disordered" evidence="1">
    <location>
        <begin position="225"/>
        <end position="274"/>
    </location>
</feature>